<dbReference type="Pfam" id="PF14217">
    <property type="entry name" value="DUF4327"/>
    <property type="match status" value="1"/>
</dbReference>
<dbReference type="Proteomes" id="UP000003781">
    <property type="component" value="Unassembled WGS sequence"/>
</dbReference>
<gene>
    <name evidence="1" type="ORF">CY0110_30261</name>
</gene>
<evidence type="ECO:0008006" key="3">
    <source>
        <dbReference type="Google" id="ProtNLM"/>
    </source>
</evidence>
<comment type="caution">
    <text evidence="1">The sequence shown here is derived from an EMBL/GenBank/DDBJ whole genome shotgun (WGS) entry which is preliminary data.</text>
</comment>
<proteinExistence type="predicted"/>
<dbReference type="RefSeq" id="WP_008276109.1">
    <property type="nucleotide sequence ID" value="NZ_AAXW01000020.1"/>
</dbReference>
<reference evidence="1 2" key="1">
    <citation type="submission" date="2007-03" db="EMBL/GenBank/DDBJ databases">
        <authorList>
            <person name="Stal L."/>
            <person name="Ferriera S."/>
            <person name="Johnson J."/>
            <person name="Kravitz S."/>
            <person name="Beeson K."/>
            <person name="Sutton G."/>
            <person name="Rogers Y.-H."/>
            <person name="Friedman R."/>
            <person name="Frazier M."/>
            <person name="Venter J.C."/>
        </authorList>
    </citation>
    <scope>NUCLEOTIDE SEQUENCE [LARGE SCALE GENOMIC DNA]</scope>
    <source>
        <strain evidence="1 2">CCY0110</strain>
    </source>
</reference>
<evidence type="ECO:0000313" key="2">
    <source>
        <dbReference type="Proteomes" id="UP000003781"/>
    </source>
</evidence>
<dbReference type="AlphaFoldDB" id="A3IRV1"/>
<protein>
    <recommendedName>
        <fullName evidence="3">DUF4327 domain-containing protein</fullName>
    </recommendedName>
</protein>
<dbReference type="InterPro" id="IPR025477">
    <property type="entry name" value="DUF4327"/>
</dbReference>
<evidence type="ECO:0000313" key="1">
    <source>
        <dbReference type="EMBL" id="EAZ90802.1"/>
    </source>
</evidence>
<dbReference type="EMBL" id="AAXW01000020">
    <property type="protein sequence ID" value="EAZ90802.1"/>
    <property type="molecule type" value="Genomic_DNA"/>
</dbReference>
<accession>A3IRV1</accession>
<dbReference type="eggNOG" id="ENOG5030QX4">
    <property type="taxonomic scope" value="Bacteria"/>
</dbReference>
<dbReference type="OrthoDB" id="582639at2"/>
<organism evidence="1 2">
    <name type="scientific">Crocosphaera chwakensis CCY0110</name>
    <dbReference type="NCBI Taxonomy" id="391612"/>
    <lineage>
        <taxon>Bacteria</taxon>
        <taxon>Bacillati</taxon>
        <taxon>Cyanobacteriota</taxon>
        <taxon>Cyanophyceae</taxon>
        <taxon>Oscillatoriophycideae</taxon>
        <taxon>Chroococcales</taxon>
        <taxon>Aphanothecaceae</taxon>
        <taxon>Crocosphaera</taxon>
        <taxon>Crocosphaera chwakensis</taxon>
    </lineage>
</organism>
<name>A3IRV1_9CHRO</name>
<keyword evidence="2" id="KW-1185">Reference proteome</keyword>
<sequence>MLMTRYTIEDIKDEARHLVEQGKVDKQQRIYTLCQYLPSGEWCCIETELERNDFLLRDFIADLIPMQDWTSD</sequence>